<dbReference type="EMBL" id="ML979137">
    <property type="protein sequence ID" value="KAF1914155.1"/>
    <property type="molecule type" value="Genomic_DNA"/>
</dbReference>
<keyword evidence="2" id="KW-1185">Reference proteome</keyword>
<accession>A0A6A5QF26</accession>
<evidence type="ECO:0000313" key="2">
    <source>
        <dbReference type="Proteomes" id="UP000800096"/>
    </source>
</evidence>
<name>A0A6A5QF26_AMPQU</name>
<reference evidence="1" key="1">
    <citation type="journal article" date="2020" name="Stud. Mycol.">
        <title>101 Dothideomycetes genomes: a test case for predicting lifestyles and emergence of pathogens.</title>
        <authorList>
            <person name="Haridas S."/>
            <person name="Albert R."/>
            <person name="Binder M."/>
            <person name="Bloem J."/>
            <person name="Labutti K."/>
            <person name="Salamov A."/>
            <person name="Andreopoulos B."/>
            <person name="Baker S."/>
            <person name="Barry K."/>
            <person name="Bills G."/>
            <person name="Bluhm B."/>
            <person name="Cannon C."/>
            <person name="Castanera R."/>
            <person name="Culley D."/>
            <person name="Daum C."/>
            <person name="Ezra D."/>
            <person name="Gonzalez J."/>
            <person name="Henrissat B."/>
            <person name="Kuo A."/>
            <person name="Liang C."/>
            <person name="Lipzen A."/>
            <person name="Lutzoni F."/>
            <person name="Magnuson J."/>
            <person name="Mondo S."/>
            <person name="Nolan M."/>
            <person name="Ohm R."/>
            <person name="Pangilinan J."/>
            <person name="Park H.-J."/>
            <person name="Ramirez L."/>
            <person name="Alfaro M."/>
            <person name="Sun H."/>
            <person name="Tritt A."/>
            <person name="Yoshinaga Y."/>
            <person name="Zwiers L.-H."/>
            <person name="Turgeon B."/>
            <person name="Goodwin S."/>
            <person name="Spatafora J."/>
            <person name="Crous P."/>
            <person name="Grigoriev I."/>
        </authorList>
    </citation>
    <scope>NUCLEOTIDE SEQUENCE</scope>
    <source>
        <strain evidence="1">HMLAC05119</strain>
    </source>
</reference>
<protein>
    <submittedName>
        <fullName evidence="1">Uncharacterized protein</fullName>
    </submittedName>
</protein>
<evidence type="ECO:0000313" key="1">
    <source>
        <dbReference type="EMBL" id="KAF1914155.1"/>
    </source>
</evidence>
<dbReference type="AlphaFoldDB" id="A0A6A5QF26"/>
<sequence>MYIRRGALDRVVFCGAVAVECVYGRETGRAWKAGGWLGVGHWSVRERWGRRGGVVVRLCSVSVSVGVSVSVRW</sequence>
<dbReference type="Proteomes" id="UP000800096">
    <property type="component" value="Unassembled WGS sequence"/>
</dbReference>
<proteinExistence type="predicted"/>
<organism evidence="1 2">
    <name type="scientific">Ampelomyces quisqualis</name>
    <name type="common">Powdery mildew agent</name>
    <dbReference type="NCBI Taxonomy" id="50730"/>
    <lineage>
        <taxon>Eukaryota</taxon>
        <taxon>Fungi</taxon>
        <taxon>Dikarya</taxon>
        <taxon>Ascomycota</taxon>
        <taxon>Pezizomycotina</taxon>
        <taxon>Dothideomycetes</taxon>
        <taxon>Pleosporomycetidae</taxon>
        <taxon>Pleosporales</taxon>
        <taxon>Pleosporineae</taxon>
        <taxon>Phaeosphaeriaceae</taxon>
        <taxon>Ampelomyces</taxon>
    </lineage>
</organism>
<gene>
    <name evidence="1" type="ORF">BDU57DRAFT_518975</name>
</gene>